<feature type="binding site" evidence="11">
    <location>
        <position position="219"/>
    </location>
    <ligand>
        <name>L-glutamine</name>
        <dbReference type="ChEBI" id="CHEBI:58359"/>
    </ligand>
</feature>
<keyword evidence="6 11" id="KW-0067">ATP-binding</keyword>
<proteinExistence type="inferred from homology"/>
<keyword evidence="11" id="KW-0028">Amino-acid biosynthesis</keyword>
<evidence type="ECO:0000256" key="9">
    <source>
        <dbReference type="ARBA" id="ARBA00048816"/>
    </source>
</evidence>
<evidence type="ECO:0000256" key="7">
    <source>
        <dbReference type="ARBA" id="ARBA00022962"/>
    </source>
</evidence>
<feature type="binding site" evidence="11">
    <location>
        <position position="288"/>
    </location>
    <ligand>
        <name>L-glutamine</name>
        <dbReference type="ChEBI" id="CHEBI:58359"/>
    </ligand>
</feature>
<evidence type="ECO:0000256" key="1">
    <source>
        <dbReference type="ARBA" id="ARBA00004812"/>
    </source>
</evidence>
<feature type="binding site" evidence="11">
    <location>
        <position position="247"/>
    </location>
    <ligand>
        <name>L-glutamine</name>
        <dbReference type="ChEBI" id="CHEBI:58359"/>
    </ligand>
</feature>
<evidence type="ECO:0000256" key="6">
    <source>
        <dbReference type="ARBA" id="ARBA00022840"/>
    </source>
</evidence>
<dbReference type="NCBIfam" id="NF009475">
    <property type="entry name" value="PRK12838.1"/>
    <property type="match status" value="1"/>
</dbReference>
<dbReference type="CDD" id="cd01744">
    <property type="entry name" value="GATase1_CPSase"/>
    <property type="match status" value="1"/>
</dbReference>
<dbReference type="Pfam" id="PF00117">
    <property type="entry name" value="GATase"/>
    <property type="match status" value="1"/>
</dbReference>
<evidence type="ECO:0000256" key="8">
    <source>
        <dbReference type="ARBA" id="ARBA00022975"/>
    </source>
</evidence>
<evidence type="ECO:0000256" key="11">
    <source>
        <dbReference type="HAMAP-Rule" id="MF_01209"/>
    </source>
</evidence>
<feature type="binding site" evidence="11">
    <location>
        <position position="290"/>
    </location>
    <ligand>
        <name>L-glutamine</name>
        <dbReference type="ChEBI" id="CHEBI:58359"/>
    </ligand>
</feature>
<organism evidence="13 14">
    <name type="scientific">Candidatus Stercoripulliclostridium merdipullorum</name>
    <dbReference type="NCBI Taxonomy" id="2840952"/>
    <lineage>
        <taxon>Bacteria</taxon>
        <taxon>Bacillati</taxon>
        <taxon>Bacillota</taxon>
        <taxon>Clostridia</taxon>
        <taxon>Eubacteriales</taxon>
        <taxon>Candidatus Stercoripulliclostridium</taxon>
    </lineage>
</organism>
<dbReference type="Proteomes" id="UP000886891">
    <property type="component" value="Unassembled WGS sequence"/>
</dbReference>
<evidence type="ECO:0000313" key="13">
    <source>
        <dbReference type="EMBL" id="HIV00159.1"/>
    </source>
</evidence>
<evidence type="ECO:0000256" key="4">
    <source>
        <dbReference type="ARBA" id="ARBA00022598"/>
    </source>
</evidence>
<dbReference type="InterPro" id="IPR029062">
    <property type="entry name" value="Class_I_gatase-like"/>
</dbReference>
<dbReference type="InterPro" id="IPR006274">
    <property type="entry name" value="CarbamoylP_synth_ssu"/>
</dbReference>
<dbReference type="PROSITE" id="PS51273">
    <property type="entry name" value="GATASE_TYPE_1"/>
    <property type="match status" value="1"/>
</dbReference>
<keyword evidence="8 11" id="KW-0665">Pyrimidine biosynthesis</keyword>
<dbReference type="PRINTS" id="PR00096">
    <property type="entry name" value="GATASE"/>
</dbReference>
<evidence type="ECO:0000256" key="10">
    <source>
        <dbReference type="ARBA" id="ARBA00049285"/>
    </source>
</evidence>
<dbReference type="InterPro" id="IPR035686">
    <property type="entry name" value="CPSase_GATase1"/>
</dbReference>
<feature type="binding site" evidence="11">
    <location>
        <position position="221"/>
    </location>
    <ligand>
        <name>L-glutamine</name>
        <dbReference type="ChEBI" id="CHEBI:58359"/>
    </ligand>
</feature>
<comment type="subunit">
    <text evidence="11">Composed of two chains; the small (or glutamine) chain promotes the hydrolysis of glutamine to ammonia, which is used by the large (or ammonia) chain to synthesize carbamoyl phosphate. Tetramer of heterodimers (alpha,beta)4.</text>
</comment>
<dbReference type="HAMAP" id="MF_01209">
    <property type="entry name" value="CPSase_S_chain"/>
    <property type="match status" value="1"/>
</dbReference>
<evidence type="ECO:0000256" key="5">
    <source>
        <dbReference type="ARBA" id="ARBA00022741"/>
    </source>
</evidence>
<dbReference type="InterPro" id="IPR036480">
    <property type="entry name" value="CarbP_synth_ssu_N_sf"/>
</dbReference>
<comment type="function">
    <text evidence="11">Small subunit of the glutamine-dependent carbamoyl phosphate synthetase (CPSase). CPSase catalyzes the formation of carbamoyl phosphate from the ammonia moiety of glutamine, carbonate, and phosphate donated by ATP, constituting the first step of 2 biosynthetic pathways, one leading to arginine and/or urea and the other to pyrimidine nucleotides. The small subunit (glutamine amidotransferase) binds and cleaves glutamine to supply the large subunit with the substrate ammonia.</text>
</comment>
<dbReference type="PRINTS" id="PR00097">
    <property type="entry name" value="ANTSNTHASEII"/>
</dbReference>
<comment type="caution">
    <text evidence="13">The sequence shown here is derived from an EMBL/GenBank/DDBJ whole genome shotgun (WGS) entry which is preliminary data.</text>
</comment>
<dbReference type="InterPro" id="IPR017926">
    <property type="entry name" value="GATASE"/>
</dbReference>
<keyword evidence="11" id="KW-0055">Arginine biosynthesis</keyword>
<dbReference type="PANTHER" id="PTHR43418:SF7">
    <property type="entry name" value="CARBAMOYL-PHOSPHATE SYNTHASE SMALL CHAIN"/>
    <property type="match status" value="1"/>
</dbReference>
<dbReference type="GO" id="GO:0006207">
    <property type="term" value="P:'de novo' pyrimidine nucleobase biosynthetic process"/>
    <property type="evidence" value="ECO:0007669"/>
    <property type="project" value="InterPro"/>
</dbReference>
<dbReference type="EC" id="6.3.5.5" evidence="11"/>
<dbReference type="Gene3D" id="3.40.50.880">
    <property type="match status" value="1"/>
</dbReference>
<feature type="binding site" evidence="11">
    <location>
        <position position="291"/>
    </location>
    <ligand>
        <name>L-glutamine</name>
        <dbReference type="ChEBI" id="CHEBI:58359"/>
    </ligand>
</feature>
<dbReference type="SUPFAM" id="SSF52317">
    <property type="entry name" value="Class I glutamine amidotransferase-like"/>
    <property type="match status" value="1"/>
</dbReference>
<sequence>MAYLTLSDGTIYEGRGFGYKGDVIGEVVFNTGMSGYQELLTDPSYVGQIVNMTYPLIGNYGVNRDDVESDTPHVKGFVVRDYCEVPSNWQCTDTLDSYLKENKVVALQGIDTRALTRKLRDKGTMVGIISQEMPTAEQMLAVRSFRIVDSVRQVTTREAYEQKSDHSCGLKVAVLDYGLKRNILASLKHIGLDLKVFPSNASYEEIMTYDPDGIMLTNGPGDPKDNPEAIETIRKLIGKKPIFGICLGHQLLALAMGADTVKLKYGHRGSNHPVKDIESGRVYITSQNHGYAVDEGSIAQGTVTHVNWNDKTVEGIEYPDQKAFSVQFHPEARPGPNDTTHLFVKFKEMMIATKENENAER</sequence>
<keyword evidence="7 11" id="KW-0315">Glutamine amidotransferase</keyword>
<keyword evidence="5 11" id="KW-0547">Nucleotide-binding</keyword>
<comment type="catalytic activity">
    <reaction evidence="9 11">
        <text>hydrogencarbonate + L-glutamine + 2 ATP + H2O = carbamoyl phosphate + L-glutamate + 2 ADP + phosphate + 2 H(+)</text>
        <dbReference type="Rhea" id="RHEA:18633"/>
        <dbReference type="ChEBI" id="CHEBI:15377"/>
        <dbReference type="ChEBI" id="CHEBI:15378"/>
        <dbReference type="ChEBI" id="CHEBI:17544"/>
        <dbReference type="ChEBI" id="CHEBI:29985"/>
        <dbReference type="ChEBI" id="CHEBI:30616"/>
        <dbReference type="ChEBI" id="CHEBI:43474"/>
        <dbReference type="ChEBI" id="CHEBI:58228"/>
        <dbReference type="ChEBI" id="CHEBI:58359"/>
        <dbReference type="ChEBI" id="CHEBI:456216"/>
        <dbReference type="EC" id="6.3.5.5"/>
    </reaction>
</comment>
<evidence type="ECO:0000256" key="3">
    <source>
        <dbReference type="ARBA" id="ARBA00007800"/>
    </source>
</evidence>
<feature type="active site" description="Nucleophile" evidence="11">
    <location>
        <position position="246"/>
    </location>
</feature>
<name>A0A9D1SXG9_9FIRM</name>
<dbReference type="GO" id="GO:0004088">
    <property type="term" value="F:carbamoyl-phosphate synthase (glutamine-hydrolyzing) activity"/>
    <property type="evidence" value="ECO:0007669"/>
    <property type="project" value="UniProtKB-UniRule"/>
</dbReference>
<comment type="catalytic activity">
    <reaction evidence="10 11">
        <text>L-glutamine + H2O = L-glutamate + NH4(+)</text>
        <dbReference type="Rhea" id="RHEA:15889"/>
        <dbReference type="ChEBI" id="CHEBI:15377"/>
        <dbReference type="ChEBI" id="CHEBI:28938"/>
        <dbReference type="ChEBI" id="CHEBI:29985"/>
        <dbReference type="ChEBI" id="CHEBI:58359"/>
    </reaction>
</comment>
<reference evidence="13" key="2">
    <citation type="journal article" date="2021" name="PeerJ">
        <title>Extensive microbial diversity within the chicken gut microbiome revealed by metagenomics and culture.</title>
        <authorList>
            <person name="Gilroy R."/>
            <person name="Ravi A."/>
            <person name="Getino M."/>
            <person name="Pursley I."/>
            <person name="Horton D.L."/>
            <person name="Alikhan N.F."/>
            <person name="Baker D."/>
            <person name="Gharbi K."/>
            <person name="Hall N."/>
            <person name="Watson M."/>
            <person name="Adriaenssens E.M."/>
            <person name="Foster-Nyarko E."/>
            <person name="Jarju S."/>
            <person name="Secka A."/>
            <person name="Antonio M."/>
            <person name="Oren A."/>
            <person name="Chaudhuri R.R."/>
            <person name="La Ragione R."/>
            <person name="Hildebrand F."/>
            <person name="Pallen M.J."/>
        </authorList>
    </citation>
    <scope>NUCLEOTIDE SEQUENCE</scope>
    <source>
        <strain evidence="13">23406</strain>
    </source>
</reference>
<accession>A0A9D1SXG9</accession>
<feature type="active site" evidence="11">
    <location>
        <position position="331"/>
    </location>
</feature>
<comment type="similarity">
    <text evidence="3 11">Belongs to the CarA family.</text>
</comment>
<protein>
    <recommendedName>
        <fullName evidence="11">Carbamoyl phosphate synthase small chain</fullName>
        <ecNumber evidence="11">6.3.5.5</ecNumber>
    </recommendedName>
    <alternativeName>
        <fullName evidence="11">Carbamoyl phosphate synthetase glutamine chain</fullName>
    </alternativeName>
</protein>
<evidence type="ECO:0000256" key="2">
    <source>
        <dbReference type="ARBA" id="ARBA00005077"/>
    </source>
</evidence>
<dbReference type="GO" id="GO:0006526">
    <property type="term" value="P:L-arginine biosynthetic process"/>
    <property type="evidence" value="ECO:0007669"/>
    <property type="project" value="UniProtKB-UniRule"/>
</dbReference>
<feature type="binding site" evidence="11">
    <location>
        <position position="44"/>
    </location>
    <ligand>
        <name>L-glutamine</name>
        <dbReference type="ChEBI" id="CHEBI:58359"/>
    </ligand>
</feature>
<feature type="region of interest" description="CPSase" evidence="11">
    <location>
        <begin position="1"/>
        <end position="170"/>
    </location>
</feature>
<feature type="binding site" evidence="11">
    <location>
        <position position="250"/>
    </location>
    <ligand>
        <name>L-glutamine</name>
        <dbReference type="ChEBI" id="CHEBI:58359"/>
    </ligand>
</feature>
<dbReference type="FunFam" id="3.50.30.20:FF:000001">
    <property type="entry name" value="Carbamoyl-phosphate synthase small chain"/>
    <property type="match status" value="1"/>
</dbReference>
<comment type="pathway">
    <text evidence="1 11">Pyrimidine metabolism; UMP biosynthesis via de novo pathway; (S)-dihydroorotate from bicarbonate: step 1/3.</text>
</comment>
<evidence type="ECO:0000259" key="12">
    <source>
        <dbReference type="SMART" id="SM01097"/>
    </source>
</evidence>
<comment type="pathway">
    <text evidence="2 11">Amino-acid biosynthesis; L-arginine biosynthesis; carbamoyl phosphate from bicarbonate: step 1/1.</text>
</comment>
<dbReference type="InterPro" id="IPR002474">
    <property type="entry name" value="CarbamoylP_synth_ssu_N"/>
</dbReference>
<dbReference type="PRINTS" id="PR00099">
    <property type="entry name" value="CPSGATASE"/>
</dbReference>
<dbReference type="AlphaFoldDB" id="A0A9D1SXG9"/>
<dbReference type="GO" id="GO:0005524">
    <property type="term" value="F:ATP binding"/>
    <property type="evidence" value="ECO:0007669"/>
    <property type="project" value="UniProtKB-UniRule"/>
</dbReference>
<dbReference type="SUPFAM" id="SSF52021">
    <property type="entry name" value="Carbamoyl phosphate synthetase, small subunit N-terminal domain"/>
    <property type="match status" value="1"/>
</dbReference>
<keyword evidence="4 11" id="KW-0436">Ligase</keyword>
<dbReference type="PANTHER" id="PTHR43418">
    <property type="entry name" value="MULTIFUNCTIONAL TRYPTOPHAN BIOSYNTHESIS PROTEIN-RELATED"/>
    <property type="match status" value="1"/>
</dbReference>
<dbReference type="InterPro" id="IPR050472">
    <property type="entry name" value="Anth_synth/Amidotransfase"/>
</dbReference>
<dbReference type="Pfam" id="PF00988">
    <property type="entry name" value="CPSase_sm_chain"/>
    <property type="match status" value="1"/>
</dbReference>
<dbReference type="NCBIfam" id="TIGR01368">
    <property type="entry name" value="CPSaseIIsmall"/>
    <property type="match status" value="1"/>
</dbReference>
<dbReference type="SMART" id="SM01097">
    <property type="entry name" value="CPSase_sm_chain"/>
    <property type="match status" value="1"/>
</dbReference>
<gene>
    <name evidence="11 13" type="primary">carA</name>
    <name evidence="13" type="ORF">IAB14_03470</name>
</gene>
<dbReference type="EMBL" id="DVOH01000024">
    <property type="protein sequence ID" value="HIV00159.1"/>
    <property type="molecule type" value="Genomic_DNA"/>
</dbReference>
<dbReference type="Gene3D" id="3.50.30.20">
    <property type="entry name" value="Carbamoyl-phosphate synthase small subunit, N-terminal domain"/>
    <property type="match status" value="1"/>
</dbReference>
<dbReference type="GO" id="GO:0044205">
    <property type="term" value="P:'de novo' UMP biosynthetic process"/>
    <property type="evidence" value="ECO:0007669"/>
    <property type="project" value="UniProtKB-UniRule"/>
</dbReference>
<evidence type="ECO:0000313" key="14">
    <source>
        <dbReference type="Proteomes" id="UP000886891"/>
    </source>
</evidence>
<reference evidence="13" key="1">
    <citation type="submission" date="2020-10" db="EMBL/GenBank/DDBJ databases">
        <authorList>
            <person name="Gilroy R."/>
        </authorList>
    </citation>
    <scope>NUCLEOTIDE SEQUENCE</scope>
    <source>
        <strain evidence="13">23406</strain>
    </source>
</reference>
<dbReference type="GO" id="GO:0006541">
    <property type="term" value="P:glutamine metabolic process"/>
    <property type="evidence" value="ECO:0007669"/>
    <property type="project" value="InterPro"/>
</dbReference>
<feature type="domain" description="Carbamoyl-phosphate synthase small subunit N-terminal" evidence="12">
    <location>
        <begin position="1"/>
        <end position="130"/>
    </location>
</feature>
<feature type="active site" evidence="11">
    <location>
        <position position="329"/>
    </location>
</feature>